<name>A0A0M3HJY6_ASCLU</name>
<dbReference type="WBParaSite" id="ALUE_0000183101-mRNA-1">
    <property type="protein sequence ID" value="ALUE_0000183101-mRNA-1"/>
    <property type="gene ID" value="ALUE_0000183101"/>
</dbReference>
<evidence type="ECO:0000313" key="2">
    <source>
        <dbReference type="WBParaSite" id="ALUE_0000183101-mRNA-1"/>
    </source>
</evidence>
<dbReference type="Proteomes" id="UP000036681">
    <property type="component" value="Unplaced"/>
</dbReference>
<sequence length="37" mass="4375">MLLSHSFLSYNQRLIKNVIVSFSHQEVCAHMNRQKTN</sequence>
<proteinExistence type="predicted"/>
<dbReference type="AlphaFoldDB" id="A0A0M3HJY6"/>
<organism evidence="1 2">
    <name type="scientific">Ascaris lumbricoides</name>
    <name type="common">Giant roundworm</name>
    <dbReference type="NCBI Taxonomy" id="6252"/>
    <lineage>
        <taxon>Eukaryota</taxon>
        <taxon>Metazoa</taxon>
        <taxon>Ecdysozoa</taxon>
        <taxon>Nematoda</taxon>
        <taxon>Chromadorea</taxon>
        <taxon>Rhabditida</taxon>
        <taxon>Spirurina</taxon>
        <taxon>Ascaridomorpha</taxon>
        <taxon>Ascaridoidea</taxon>
        <taxon>Ascarididae</taxon>
        <taxon>Ascaris</taxon>
    </lineage>
</organism>
<reference evidence="2" key="1">
    <citation type="submission" date="2017-02" db="UniProtKB">
        <authorList>
            <consortium name="WormBaseParasite"/>
        </authorList>
    </citation>
    <scope>IDENTIFICATION</scope>
</reference>
<keyword evidence="1" id="KW-1185">Reference proteome</keyword>
<accession>A0A0M3HJY6</accession>
<protein>
    <submittedName>
        <fullName evidence="2">Transcriptional regulator</fullName>
    </submittedName>
</protein>
<evidence type="ECO:0000313" key="1">
    <source>
        <dbReference type="Proteomes" id="UP000036681"/>
    </source>
</evidence>